<dbReference type="InterPro" id="IPR026444">
    <property type="entry name" value="Secre_tail"/>
</dbReference>
<protein>
    <submittedName>
        <fullName evidence="3">T9SS type A sorting domain-containing protein</fullName>
    </submittedName>
</protein>
<accession>A0A9D5K7G2</accession>
<organism evidence="3 4">
    <name type="scientific">candidate division WOR-3 bacterium</name>
    <dbReference type="NCBI Taxonomy" id="2052148"/>
    <lineage>
        <taxon>Bacteria</taxon>
        <taxon>Bacteria division WOR-3</taxon>
    </lineage>
</organism>
<dbReference type="AlphaFoldDB" id="A0A9D5K7G2"/>
<dbReference type="Pfam" id="PF13860">
    <property type="entry name" value="FlgD_ig"/>
    <property type="match status" value="1"/>
</dbReference>
<evidence type="ECO:0000259" key="2">
    <source>
        <dbReference type="Pfam" id="PF13860"/>
    </source>
</evidence>
<dbReference type="EMBL" id="WJKJ01000013">
    <property type="protein sequence ID" value="MBD3363662.1"/>
    <property type="molecule type" value="Genomic_DNA"/>
</dbReference>
<feature type="signal peptide" evidence="1">
    <location>
        <begin position="1"/>
        <end position="20"/>
    </location>
</feature>
<dbReference type="Proteomes" id="UP000630660">
    <property type="component" value="Unassembled WGS sequence"/>
</dbReference>
<name>A0A9D5K7G2_UNCW3</name>
<keyword evidence="1" id="KW-0732">Signal</keyword>
<proteinExistence type="predicted"/>
<dbReference type="Gene3D" id="2.60.40.4070">
    <property type="match status" value="1"/>
</dbReference>
<gene>
    <name evidence="3" type="ORF">GF359_00445</name>
</gene>
<evidence type="ECO:0000313" key="3">
    <source>
        <dbReference type="EMBL" id="MBD3363662.1"/>
    </source>
</evidence>
<dbReference type="InterPro" id="IPR025965">
    <property type="entry name" value="FlgD/Vpr_Ig-like"/>
</dbReference>
<feature type="chain" id="PRO_5038911393" evidence="1">
    <location>
        <begin position="21"/>
        <end position="1046"/>
    </location>
</feature>
<dbReference type="NCBIfam" id="TIGR04183">
    <property type="entry name" value="Por_Secre_tail"/>
    <property type="match status" value="1"/>
</dbReference>
<evidence type="ECO:0000313" key="4">
    <source>
        <dbReference type="Proteomes" id="UP000630660"/>
    </source>
</evidence>
<comment type="caution">
    <text evidence="3">The sequence shown here is derived from an EMBL/GenBank/DDBJ whole genome shotgun (WGS) entry which is preliminary data.</text>
</comment>
<sequence length="1046" mass="117266">MSRKIFTLFLLLGFSVAAIAAGFETPTQTWAESGSGGRVGWIKSMTSATGWYWSYDVDAEYPNGLPFKEPVVPDLYTVFPALEDTDNTGALKLEPYNDRPYKLELEDSFYFFQQWYVPGDHIYISPDGWLSFDESSEDGFANPPDANPPIPNTGDPNELIAVLWQDNDPTLDDDPSDVNRIYYQWPGSNLSDSLRSPRLVVQWHEVEAVGTGETYDFACALQFGGQTKLIIAGDCGPVFSYHFIECYYRMDGTSAPGDDWSHDNGVIGVEGQSGEYGLTYPNDAGRIDPVSPPPGAPPGSEGAWVIRFGYKKLFRHDVAADLILSPGPITLRWTPIEPILVVANAGLEVEHFNAIYQVWQTGPSVENDDFQEGDSAEKVYESVLGSYDLFPYHGDPDDTYKDTIEAPCWTPEGYLAEYEQRLIVDLDGDMCNWNDTFKLATIVECNDTFRYDWNWSNVGDAWGNAEVDWYHGMWYKSDNGVLVTGARVYLAEVHPECGWEGPALSVWEAEDGCGPADTDNPIAKGKSQTETYQVGWNNAHFGYYIEDAGEYTGVFAKAAPDGNIFVAFSGYSTTSGTMQSIGHNNYQEPHNCYDNGGSYPSTRSCWWNWDWPSSGFYWGHMQYAFDACSWVVKTYQYSFSYPMEMFVHLGFGPYPQSPKPQHPCYHDEPHDLTAYRFEKPFVNWVEADVPLTVEIALANLGRQTEPDAEFFTSKFFAVNLLDNDTIWTETTLFNNIGWLGDPDDGLDTVLAPFTPFDPEGACLDWQEMEGYVLPSEDKQGNLNFVGVPYEFIGLVRLGEVGPDLSDHCPLNDTTRIWVTCLLSHDVGVVEMINEEGNDWSADYPAGTEFTCIATVENFGFNEEHDVITDLEIYDISPDPDSLVWHNSQSVEHLDWRGNQLDQPYWAEVEFPKWTSPSENAYRLTCRTELPGDVCPVNDEVTRYINPLTVTEGPVGRPFALEAIKPNPIVGSAKIYFSVPHSTNVSLKIYDISGKLVATLVDGNRKPGRHNITWNGTDNTGRSVAQGIYLVRMDSETFSATKKVVLY</sequence>
<evidence type="ECO:0000256" key="1">
    <source>
        <dbReference type="SAM" id="SignalP"/>
    </source>
</evidence>
<feature type="domain" description="FlgD/Vpr Ig-like" evidence="2">
    <location>
        <begin position="981"/>
        <end position="1035"/>
    </location>
</feature>
<reference evidence="3" key="1">
    <citation type="submission" date="2019-11" db="EMBL/GenBank/DDBJ databases">
        <title>Microbial mats filling the niche in hypersaline microbial mats.</title>
        <authorList>
            <person name="Wong H.L."/>
            <person name="Macleod F.I."/>
            <person name="White R.A. III"/>
            <person name="Burns B.P."/>
        </authorList>
    </citation>
    <scope>NUCLEOTIDE SEQUENCE</scope>
    <source>
        <strain evidence="3">Bin_327</strain>
    </source>
</reference>